<evidence type="ECO:0000313" key="2">
    <source>
        <dbReference type="Proteomes" id="UP001180020"/>
    </source>
</evidence>
<protein>
    <submittedName>
        <fullName evidence="1">Uncharacterized protein</fullName>
    </submittedName>
</protein>
<name>A0AAV9CXW7_ACOCL</name>
<dbReference type="AlphaFoldDB" id="A0AAV9CXW7"/>
<comment type="caution">
    <text evidence="1">The sequence shown here is derived from an EMBL/GenBank/DDBJ whole genome shotgun (WGS) entry which is preliminary data.</text>
</comment>
<organism evidence="1 2">
    <name type="scientific">Acorus calamus</name>
    <name type="common">Sweet flag</name>
    <dbReference type="NCBI Taxonomy" id="4465"/>
    <lineage>
        <taxon>Eukaryota</taxon>
        <taxon>Viridiplantae</taxon>
        <taxon>Streptophyta</taxon>
        <taxon>Embryophyta</taxon>
        <taxon>Tracheophyta</taxon>
        <taxon>Spermatophyta</taxon>
        <taxon>Magnoliopsida</taxon>
        <taxon>Liliopsida</taxon>
        <taxon>Acoraceae</taxon>
        <taxon>Acorus</taxon>
    </lineage>
</organism>
<gene>
    <name evidence="1" type="ORF">QJS10_CPB17g02126</name>
</gene>
<sequence length="63" mass="7122">MSRDQLHEFWHGLVNSGQRFLWAAQKAKGCVGEGGSSCVELKRLVDDIRSIGTRECRSRHPKP</sequence>
<dbReference type="EMBL" id="JAUJYO010000017">
    <property type="protein sequence ID" value="KAK1293745.1"/>
    <property type="molecule type" value="Genomic_DNA"/>
</dbReference>
<reference evidence="1" key="1">
    <citation type="journal article" date="2023" name="Nat. Commun.">
        <title>Diploid and tetraploid genomes of Acorus and the evolution of monocots.</title>
        <authorList>
            <person name="Ma L."/>
            <person name="Liu K.W."/>
            <person name="Li Z."/>
            <person name="Hsiao Y.Y."/>
            <person name="Qi Y."/>
            <person name="Fu T."/>
            <person name="Tang G.D."/>
            <person name="Zhang D."/>
            <person name="Sun W.H."/>
            <person name="Liu D.K."/>
            <person name="Li Y."/>
            <person name="Chen G.Z."/>
            <person name="Liu X.D."/>
            <person name="Liao X.Y."/>
            <person name="Jiang Y.T."/>
            <person name="Yu X."/>
            <person name="Hao Y."/>
            <person name="Huang J."/>
            <person name="Zhao X.W."/>
            <person name="Ke S."/>
            <person name="Chen Y.Y."/>
            <person name="Wu W.L."/>
            <person name="Hsu J.L."/>
            <person name="Lin Y.F."/>
            <person name="Huang M.D."/>
            <person name="Li C.Y."/>
            <person name="Huang L."/>
            <person name="Wang Z.W."/>
            <person name="Zhao X."/>
            <person name="Zhong W.Y."/>
            <person name="Peng D.H."/>
            <person name="Ahmad S."/>
            <person name="Lan S."/>
            <person name="Zhang J.S."/>
            <person name="Tsai W.C."/>
            <person name="Van de Peer Y."/>
            <person name="Liu Z.J."/>
        </authorList>
    </citation>
    <scope>NUCLEOTIDE SEQUENCE</scope>
    <source>
        <strain evidence="1">CP</strain>
    </source>
</reference>
<accession>A0AAV9CXW7</accession>
<proteinExistence type="predicted"/>
<dbReference type="Proteomes" id="UP001180020">
    <property type="component" value="Unassembled WGS sequence"/>
</dbReference>
<evidence type="ECO:0000313" key="1">
    <source>
        <dbReference type="EMBL" id="KAK1293745.1"/>
    </source>
</evidence>
<reference evidence="1" key="2">
    <citation type="submission" date="2023-06" db="EMBL/GenBank/DDBJ databases">
        <authorList>
            <person name="Ma L."/>
            <person name="Liu K.-W."/>
            <person name="Li Z."/>
            <person name="Hsiao Y.-Y."/>
            <person name="Qi Y."/>
            <person name="Fu T."/>
            <person name="Tang G."/>
            <person name="Zhang D."/>
            <person name="Sun W.-H."/>
            <person name="Liu D.-K."/>
            <person name="Li Y."/>
            <person name="Chen G.-Z."/>
            <person name="Liu X.-D."/>
            <person name="Liao X.-Y."/>
            <person name="Jiang Y.-T."/>
            <person name="Yu X."/>
            <person name="Hao Y."/>
            <person name="Huang J."/>
            <person name="Zhao X.-W."/>
            <person name="Ke S."/>
            <person name="Chen Y.-Y."/>
            <person name="Wu W.-L."/>
            <person name="Hsu J.-L."/>
            <person name="Lin Y.-F."/>
            <person name="Huang M.-D."/>
            <person name="Li C.-Y."/>
            <person name="Huang L."/>
            <person name="Wang Z.-W."/>
            <person name="Zhao X."/>
            <person name="Zhong W.-Y."/>
            <person name="Peng D.-H."/>
            <person name="Ahmad S."/>
            <person name="Lan S."/>
            <person name="Zhang J.-S."/>
            <person name="Tsai W.-C."/>
            <person name="Van De Peer Y."/>
            <person name="Liu Z.-J."/>
        </authorList>
    </citation>
    <scope>NUCLEOTIDE SEQUENCE</scope>
    <source>
        <strain evidence="1">CP</strain>
        <tissue evidence="1">Leaves</tissue>
    </source>
</reference>
<keyword evidence="2" id="KW-1185">Reference proteome</keyword>